<reference evidence="1 2" key="1">
    <citation type="journal article" date="2016" name="PLoS Pathog.">
        <title>Biosynthesis of antibiotic leucinostatins in bio-control fungus Purpureocillium lilacinum and their inhibition on phytophthora revealed by genome mining.</title>
        <authorList>
            <person name="Wang G."/>
            <person name="Liu Z."/>
            <person name="Lin R."/>
            <person name="Li E."/>
            <person name="Mao Z."/>
            <person name="Ling J."/>
            <person name="Yang Y."/>
            <person name="Yin W.B."/>
            <person name="Xie B."/>
        </authorList>
    </citation>
    <scope>NUCLEOTIDE SEQUENCE [LARGE SCALE GENOMIC DNA]</scope>
    <source>
        <strain evidence="1">170</strain>
    </source>
</reference>
<dbReference type="GeneID" id="28855376"/>
<organism evidence="1 2">
    <name type="scientific">Pochonia chlamydosporia 170</name>
    <dbReference type="NCBI Taxonomy" id="1380566"/>
    <lineage>
        <taxon>Eukaryota</taxon>
        <taxon>Fungi</taxon>
        <taxon>Dikarya</taxon>
        <taxon>Ascomycota</taxon>
        <taxon>Pezizomycotina</taxon>
        <taxon>Sordariomycetes</taxon>
        <taxon>Hypocreomycetidae</taxon>
        <taxon>Hypocreales</taxon>
        <taxon>Clavicipitaceae</taxon>
        <taxon>Pochonia</taxon>
    </lineage>
</organism>
<gene>
    <name evidence="1" type="ORF">VFPPC_13607</name>
</gene>
<sequence>METPEKCKKLVDALAEGGRGFPTLEVTETFVWPDEFDANEVANDGKKEVELLTSKAEAVSIKLASVLYPDRGYVDRNETLANHLHEDISRIRQIIDIILLHTFGVEA</sequence>
<comment type="caution">
    <text evidence="1">The sequence shown here is derived from an EMBL/GenBank/DDBJ whole genome shotgun (WGS) entry which is preliminary data.</text>
</comment>
<dbReference type="KEGG" id="pchm:VFPPC_13607"/>
<dbReference type="AlphaFoldDB" id="A0A179FSC7"/>
<name>A0A179FSC7_METCM</name>
<keyword evidence="2" id="KW-1185">Reference proteome</keyword>
<evidence type="ECO:0000313" key="1">
    <source>
        <dbReference type="EMBL" id="OAQ68041.1"/>
    </source>
</evidence>
<evidence type="ECO:0000313" key="2">
    <source>
        <dbReference type="Proteomes" id="UP000078397"/>
    </source>
</evidence>
<accession>A0A179FSC7</accession>
<dbReference type="Proteomes" id="UP000078397">
    <property type="component" value="Unassembled WGS sequence"/>
</dbReference>
<dbReference type="EMBL" id="LSBJ02000003">
    <property type="protein sequence ID" value="OAQ68041.1"/>
    <property type="molecule type" value="Genomic_DNA"/>
</dbReference>
<dbReference type="RefSeq" id="XP_018144891.1">
    <property type="nucleotide sequence ID" value="XM_018291382.1"/>
</dbReference>
<proteinExistence type="predicted"/>
<protein>
    <submittedName>
        <fullName evidence="1">Uncharacterized protein</fullName>
    </submittedName>
</protein>